<comment type="caution">
    <text evidence="6">The sequence shown here is derived from an EMBL/GenBank/DDBJ whole genome shotgun (WGS) entry which is preliminary data.</text>
</comment>
<feature type="region of interest" description="Disordered" evidence="3">
    <location>
        <begin position="1080"/>
        <end position="1114"/>
    </location>
</feature>
<dbReference type="GO" id="GO:0005886">
    <property type="term" value="C:plasma membrane"/>
    <property type="evidence" value="ECO:0007669"/>
    <property type="project" value="TreeGrafter"/>
</dbReference>
<feature type="compositionally biased region" description="Polar residues" evidence="3">
    <location>
        <begin position="749"/>
        <end position="773"/>
    </location>
</feature>
<proteinExistence type="predicted"/>
<feature type="compositionally biased region" description="Basic and acidic residues" evidence="3">
    <location>
        <begin position="609"/>
        <end position="627"/>
    </location>
</feature>
<evidence type="ECO:0000313" key="6">
    <source>
        <dbReference type="EMBL" id="KAF1383291.1"/>
    </source>
</evidence>
<feature type="region of interest" description="Disordered" evidence="3">
    <location>
        <begin position="340"/>
        <end position="363"/>
    </location>
</feature>
<feature type="region of interest" description="Disordered" evidence="3">
    <location>
        <begin position="586"/>
        <end position="774"/>
    </location>
</feature>
<evidence type="ECO:0000256" key="3">
    <source>
        <dbReference type="SAM" id="MobiDB-lite"/>
    </source>
</evidence>
<accession>A0A6A5E449</accession>
<evidence type="ECO:0000256" key="2">
    <source>
        <dbReference type="ARBA" id="ARBA00022737"/>
    </source>
</evidence>
<dbReference type="InterPro" id="IPR050541">
    <property type="entry name" value="LRR_TM_domain-containing"/>
</dbReference>
<dbReference type="Proteomes" id="UP000465112">
    <property type="component" value="Chromosome 11"/>
</dbReference>
<keyword evidence="2" id="KW-0677">Repeat</keyword>
<evidence type="ECO:0000259" key="5">
    <source>
        <dbReference type="PROSITE" id="PS00028"/>
    </source>
</evidence>
<dbReference type="Pfam" id="PF13855">
    <property type="entry name" value="LRR_8"/>
    <property type="match status" value="2"/>
</dbReference>
<keyword evidence="7" id="KW-1185">Reference proteome</keyword>
<dbReference type="AlphaFoldDB" id="A0A6A5E449"/>
<sequence length="1114" mass="120910">MTSILLMLLLSVIRTQCVSPVPSCPASCVVCSEDALICHRLANIIDAPGTTQALLLTEGSISTVQPASLSDLSNVTVIGLSHNHISVLGEKPFRNLPFLNTLLLDHNLLTSQALQGRALTNLTRLEVLALGQNLINMIQGVWFEGNKALRSLKLEGNLLTSLDSGSFPLNDLRDLESLDLSDNLIYHLHRNTLWSLQTLDLSRNRLSSAPAEAFSYLSWLTNLNLDLNTWNCSCQLLELAAFLSTFIQQPDKTLYNGRRMVCVSADNPAVTTVLELTEANCVPSNQNITVQIEARGSVTPQLYARDLAITAVVCFIGGVGLTLLVVLICYQVSWKKKLKESKRQKEEEEGSSTGVNHHANHLDASEKRRDLFLQAQRSQPWDREDKMLAARTDVYGGQNRSRVDENGHFGCPDCSIKGQRGMDQMRARGNSRINGGMETEEEEGEKRRMRMMIEEERRRLGTQKGISGRDIPNKLLSHSNTNSSSHPRKDTFSQRAETLADNQTNREMGESYRTDMEGKTKGHETVHCEGCHRTYRPPEQSMRHGTIHTKTKDSALFDGFPSQYRQIDRGRYDNYNQFDMMKNTELRREPRNVTFDLKSSRSLEQGRSQGEDQRETEETRSSRDKEKGRAKKHEAKVQSSRLLKVKLNLNPLLKSKVHPKRKNELGHSEESSSKKSKDKRQDGKERRERERKGKSGEKTKGNSEKVKKSTKTKGSTEGGEEEKEEKDRGEGGQKSKKSSKQKRDEQENTEVNQGENPHPENSQPADTANTADQSACAPAIGQGQDLQGGSIQSQGAGLVLGSSQLSSQHPLSLSATDRNHTTNLSLLGLASSQLTGSSLSLQGGNLLLNTMASGSKALFPSGPAKSVAPSIAISGAPDSFSRQPGVGLVSPATSLLANAVLANPLQASAMHTSALHISQPAGLASSLAANPAPVQSLSQSKPPPDGSPLAVRLMSVPGQEPGLQTGDGVLQRLTLQTQVPPSVDGLSGVTPQAPGPETTVENVSNNKSQTESGRVDGGSTAHMSAEGGALSDGLAAGLSGGIMQAADASVSGVPAPITSTQSTSSTGDGFGAPALLQQEYLSEEEGSSPRRKLRLVIPEKTSDRPPTALERKIR</sequence>
<organism evidence="6 7">
    <name type="scientific">Perca fluviatilis</name>
    <name type="common">European perch</name>
    <dbReference type="NCBI Taxonomy" id="8168"/>
    <lineage>
        <taxon>Eukaryota</taxon>
        <taxon>Metazoa</taxon>
        <taxon>Chordata</taxon>
        <taxon>Craniata</taxon>
        <taxon>Vertebrata</taxon>
        <taxon>Euteleostomi</taxon>
        <taxon>Actinopterygii</taxon>
        <taxon>Neopterygii</taxon>
        <taxon>Teleostei</taxon>
        <taxon>Neoteleostei</taxon>
        <taxon>Acanthomorphata</taxon>
        <taxon>Eupercaria</taxon>
        <taxon>Perciformes</taxon>
        <taxon>Percoidei</taxon>
        <taxon>Percidae</taxon>
        <taxon>Percinae</taxon>
        <taxon>Perca</taxon>
    </lineage>
</organism>
<feature type="compositionally biased region" description="Polar residues" evidence="3">
    <location>
        <begin position="493"/>
        <end position="506"/>
    </location>
</feature>
<dbReference type="PROSITE" id="PS00028">
    <property type="entry name" value="ZINC_FINGER_C2H2_1"/>
    <property type="match status" value="1"/>
</dbReference>
<feature type="domain" description="C2H2-type" evidence="5">
    <location>
        <begin position="528"/>
        <end position="548"/>
    </location>
</feature>
<feature type="chain" id="PRO_5025673098" description="C2H2-type domain-containing protein" evidence="4">
    <location>
        <begin position="18"/>
        <end position="1114"/>
    </location>
</feature>
<evidence type="ECO:0000256" key="4">
    <source>
        <dbReference type="SAM" id="SignalP"/>
    </source>
</evidence>
<dbReference type="SUPFAM" id="SSF52058">
    <property type="entry name" value="L domain-like"/>
    <property type="match status" value="1"/>
</dbReference>
<feature type="compositionally biased region" description="Polar residues" evidence="3">
    <location>
        <begin position="999"/>
        <end position="1012"/>
    </location>
</feature>
<evidence type="ECO:0000256" key="1">
    <source>
        <dbReference type="ARBA" id="ARBA00022614"/>
    </source>
</evidence>
<dbReference type="PROSITE" id="PS51450">
    <property type="entry name" value="LRR"/>
    <property type="match status" value="1"/>
</dbReference>
<gene>
    <name evidence="6" type="ORF">PFLUV_G00130330</name>
</gene>
<feature type="region of interest" description="Disordered" evidence="3">
    <location>
        <begin position="427"/>
        <end position="554"/>
    </location>
</feature>
<dbReference type="InterPro" id="IPR013087">
    <property type="entry name" value="Znf_C2H2_type"/>
</dbReference>
<dbReference type="InterPro" id="IPR003591">
    <property type="entry name" value="Leu-rich_rpt_typical-subtyp"/>
</dbReference>
<feature type="compositionally biased region" description="Low complexity" evidence="3">
    <location>
        <begin position="475"/>
        <end position="485"/>
    </location>
</feature>
<name>A0A6A5E449_PERFL</name>
<keyword evidence="1" id="KW-0433">Leucine-rich repeat</keyword>
<feature type="compositionally biased region" description="Basic and acidic residues" evidence="3">
    <location>
        <begin position="507"/>
        <end position="532"/>
    </location>
</feature>
<dbReference type="SMART" id="SM00369">
    <property type="entry name" value="LRR_TYP"/>
    <property type="match status" value="6"/>
</dbReference>
<protein>
    <recommendedName>
        <fullName evidence="5">C2H2-type domain-containing protein</fullName>
    </recommendedName>
</protein>
<evidence type="ECO:0000313" key="7">
    <source>
        <dbReference type="Proteomes" id="UP000465112"/>
    </source>
</evidence>
<reference evidence="6 7" key="1">
    <citation type="submission" date="2019-06" db="EMBL/GenBank/DDBJ databases">
        <title>A chromosome-scale genome assembly of the European perch, Perca fluviatilis.</title>
        <authorList>
            <person name="Roques C."/>
            <person name="Zahm M."/>
            <person name="Cabau C."/>
            <person name="Klopp C."/>
            <person name="Bouchez O."/>
            <person name="Donnadieu C."/>
            <person name="Kuhl H."/>
            <person name="Gislard M."/>
            <person name="Guendouz S."/>
            <person name="Journot L."/>
            <person name="Haffray P."/>
            <person name="Bestin A."/>
            <person name="Morvezen R."/>
            <person name="Feron R."/>
            <person name="Wen M."/>
            <person name="Jouanno E."/>
            <person name="Herpin A."/>
            <person name="Schartl M."/>
            <person name="Postlethwait J."/>
            <person name="Schaerlinger B."/>
            <person name="Chardard D."/>
            <person name="Lecocq T."/>
            <person name="Poncet C."/>
            <person name="Jaffrelo L."/>
            <person name="Lampietro C."/>
            <person name="Guiguen Y."/>
        </authorList>
    </citation>
    <scope>NUCLEOTIDE SEQUENCE [LARGE SCALE GENOMIC DNA]</scope>
    <source>
        <tissue evidence="6">Blood</tissue>
    </source>
</reference>
<dbReference type="EMBL" id="VHII01000011">
    <property type="protein sequence ID" value="KAF1383291.1"/>
    <property type="molecule type" value="Genomic_DNA"/>
</dbReference>
<dbReference type="PANTHER" id="PTHR24369:SF161">
    <property type="entry name" value="LEUCINE-RICH REPEAT-CONTAINING PROTEIN 53"/>
    <property type="match status" value="1"/>
</dbReference>
<feature type="compositionally biased region" description="Low complexity" evidence="3">
    <location>
        <begin position="645"/>
        <end position="654"/>
    </location>
</feature>
<keyword evidence="4" id="KW-0732">Signal</keyword>
<dbReference type="Gene3D" id="3.80.10.10">
    <property type="entry name" value="Ribonuclease Inhibitor"/>
    <property type="match status" value="2"/>
</dbReference>
<feature type="region of interest" description="Disordered" evidence="3">
    <location>
        <begin position="980"/>
        <end position="1026"/>
    </location>
</feature>
<dbReference type="InterPro" id="IPR001611">
    <property type="entry name" value="Leu-rich_rpt"/>
</dbReference>
<dbReference type="InterPro" id="IPR032675">
    <property type="entry name" value="LRR_dom_sf"/>
</dbReference>
<feature type="compositionally biased region" description="Basic and acidic residues" evidence="3">
    <location>
        <begin position="662"/>
        <end position="707"/>
    </location>
</feature>
<feature type="signal peptide" evidence="4">
    <location>
        <begin position="1"/>
        <end position="17"/>
    </location>
</feature>
<dbReference type="PANTHER" id="PTHR24369">
    <property type="entry name" value="ANTIGEN BSP, PUTATIVE-RELATED"/>
    <property type="match status" value="1"/>
</dbReference>